<dbReference type="RefSeq" id="WP_264204870.1">
    <property type="nucleotide sequence ID" value="NZ_JAOZEW010000002.1"/>
</dbReference>
<dbReference type="AlphaFoldDB" id="A0A9X3C598"/>
<evidence type="ECO:0000313" key="3">
    <source>
        <dbReference type="Proteomes" id="UP001151079"/>
    </source>
</evidence>
<dbReference type="EMBL" id="JAOZEW010000002">
    <property type="protein sequence ID" value="MCV9926682.1"/>
    <property type="molecule type" value="Genomic_DNA"/>
</dbReference>
<protein>
    <submittedName>
        <fullName evidence="2">Uncharacterized protein</fullName>
    </submittedName>
</protein>
<proteinExistence type="predicted"/>
<dbReference type="Proteomes" id="UP001151079">
    <property type="component" value="Unassembled WGS sequence"/>
</dbReference>
<feature type="chain" id="PRO_5040834330" evidence="1">
    <location>
        <begin position="26"/>
        <end position="243"/>
    </location>
</feature>
<feature type="signal peptide" evidence="1">
    <location>
        <begin position="1"/>
        <end position="25"/>
    </location>
</feature>
<evidence type="ECO:0000256" key="1">
    <source>
        <dbReference type="SAM" id="SignalP"/>
    </source>
</evidence>
<sequence length="243" mass="28905">MKNHKKQYIHILLFGLFLNIPNLYSQTNKEATINNWFDNTVGKENMGLNNGPLYQDTYKTIGDNNMYYIANKFTKGSVNYDGQMYYDVNIKYNTHKDELILNPYGESEYIAITLIRDKTDSFSINGKNFIKLNKNISSLPQLTTGYYELNTIREGFIFYTKHHKDAEKRINDFGLYYNFSENDSYFIFYKNTYYSVNSKNDILKIFPNQKKQINDFYVMNREMRKSDNNQFMVNLFKYINSSL</sequence>
<keyword evidence="1" id="KW-0732">Signal</keyword>
<accession>A0A9X3C598</accession>
<keyword evidence="3" id="KW-1185">Reference proteome</keyword>
<reference evidence="2" key="1">
    <citation type="submission" date="2022-10" db="EMBL/GenBank/DDBJ databases">
        <title>Two novel species of Flavobacterium.</title>
        <authorList>
            <person name="Liu Q."/>
            <person name="Xin Y.-H."/>
        </authorList>
    </citation>
    <scope>NUCLEOTIDE SEQUENCE</scope>
    <source>
        <strain evidence="2">LS1R49</strain>
    </source>
</reference>
<comment type="caution">
    <text evidence="2">The sequence shown here is derived from an EMBL/GenBank/DDBJ whole genome shotgun (WGS) entry which is preliminary data.</text>
</comment>
<evidence type="ECO:0000313" key="2">
    <source>
        <dbReference type="EMBL" id="MCV9926682.1"/>
    </source>
</evidence>
<organism evidence="2 3">
    <name type="scientific">Flavobacterium shii</name>
    <dbReference type="NCBI Taxonomy" id="2987687"/>
    <lineage>
        <taxon>Bacteria</taxon>
        <taxon>Pseudomonadati</taxon>
        <taxon>Bacteroidota</taxon>
        <taxon>Flavobacteriia</taxon>
        <taxon>Flavobacteriales</taxon>
        <taxon>Flavobacteriaceae</taxon>
        <taxon>Flavobacterium</taxon>
    </lineage>
</organism>
<name>A0A9X3C598_9FLAO</name>
<gene>
    <name evidence="2" type="ORF">OIU83_03430</name>
</gene>